<evidence type="ECO:0000256" key="7">
    <source>
        <dbReference type="ARBA" id="ARBA00022729"/>
    </source>
</evidence>
<evidence type="ECO:0000256" key="10">
    <source>
        <dbReference type="ARBA" id="ARBA00023136"/>
    </source>
</evidence>
<evidence type="ECO:0000256" key="8">
    <source>
        <dbReference type="ARBA" id="ARBA00022824"/>
    </source>
</evidence>
<evidence type="ECO:0000256" key="13">
    <source>
        <dbReference type="SAM" id="SignalP"/>
    </source>
</evidence>
<dbReference type="RefSeq" id="XP_017034446.1">
    <property type="nucleotide sequence ID" value="XM_017178957.3"/>
</dbReference>
<sequence>MLRNCVIFSLFIAAIHAAGEFTVLNRPKAISFKGKDALDSHYVGDVLYAAMGNAVVGDSNWNGMTINDPFNLAKGVILVHVSGISHVTTAGDVKSYELTGAHTDSSLNALAAELEAANEPVCDINFEQFDNGVQAWKSCFGDFEAPAAKPTKNLNPSLHSADKQFLQEIGFINGAADHLAEMAKPANVLLMRVSVDGVAKAHGEKSVAVDEANKLLSAAISRLLAASQKSSDSVLFVQSTEKDVAAVSRAKRDALAADASNPFNLATYYNSDYPVIFNIILWFMVVFGLSLLAICYAIAAMDPGRDSIIYRMTSTRIKKDN</sequence>
<accession>A0A6P4JFV6</accession>
<evidence type="ECO:0000313" key="16">
    <source>
        <dbReference type="Proteomes" id="UP001652661"/>
    </source>
</evidence>
<dbReference type="GO" id="GO:0031982">
    <property type="term" value="C:vesicle"/>
    <property type="evidence" value="ECO:0007669"/>
    <property type="project" value="UniProtKB-SubCell"/>
</dbReference>
<dbReference type="GO" id="GO:0009897">
    <property type="term" value="C:external side of plasma membrane"/>
    <property type="evidence" value="ECO:0007669"/>
    <property type="project" value="TreeGrafter"/>
</dbReference>
<dbReference type="Pfam" id="PF07850">
    <property type="entry name" value="Renin_r"/>
    <property type="match status" value="1"/>
</dbReference>
<evidence type="ECO:0000259" key="14">
    <source>
        <dbReference type="Pfam" id="PF07850"/>
    </source>
</evidence>
<evidence type="ECO:0000256" key="12">
    <source>
        <dbReference type="SAM" id="Phobius"/>
    </source>
</evidence>
<dbReference type="GO" id="GO:0038023">
    <property type="term" value="F:signaling receptor activity"/>
    <property type="evidence" value="ECO:0007669"/>
    <property type="project" value="InterPro"/>
</dbReference>
<dbReference type="GO" id="GO:0030177">
    <property type="term" value="P:positive regulation of Wnt signaling pathway"/>
    <property type="evidence" value="ECO:0007669"/>
    <property type="project" value="TreeGrafter"/>
</dbReference>
<dbReference type="PANTHER" id="PTHR13351">
    <property type="entry name" value="RENIN RECEPTOR"/>
    <property type="match status" value="1"/>
</dbReference>
<feature type="signal peptide" evidence="13">
    <location>
        <begin position="1"/>
        <end position="17"/>
    </location>
</feature>
<keyword evidence="7 13" id="KW-0732">Signal</keyword>
<dbReference type="AlphaFoldDB" id="A0A6P4JFV6"/>
<keyword evidence="8" id="KW-0256">Endoplasmic reticulum</keyword>
<keyword evidence="11" id="KW-0675">Receptor</keyword>
<dbReference type="PANTHER" id="PTHR13351:SF1">
    <property type="entry name" value="RENIN RECEPTOR"/>
    <property type="match status" value="1"/>
</dbReference>
<dbReference type="GO" id="GO:0005789">
    <property type="term" value="C:endoplasmic reticulum membrane"/>
    <property type="evidence" value="ECO:0007669"/>
    <property type="project" value="UniProtKB-SubCell"/>
</dbReference>
<evidence type="ECO:0000256" key="3">
    <source>
        <dbReference type="ARBA" id="ARBA00004373"/>
    </source>
</evidence>
<evidence type="ECO:0000256" key="6">
    <source>
        <dbReference type="ARBA" id="ARBA00022692"/>
    </source>
</evidence>
<keyword evidence="10 12" id="KW-0472">Membrane</keyword>
<evidence type="ECO:0000259" key="15">
    <source>
        <dbReference type="Pfam" id="PF25294"/>
    </source>
</evidence>
<evidence type="ECO:0000313" key="17">
    <source>
        <dbReference type="RefSeq" id="XP_017034446.1"/>
    </source>
</evidence>
<dbReference type="InterPro" id="IPR057318">
    <property type="entry name" value="RENR_N"/>
</dbReference>
<dbReference type="GO" id="GO:0098588">
    <property type="term" value="C:bounding membrane of organelle"/>
    <property type="evidence" value="ECO:0007669"/>
    <property type="project" value="UniProtKB-ARBA"/>
</dbReference>
<keyword evidence="16" id="KW-1185">Reference proteome</keyword>
<evidence type="ECO:0000256" key="2">
    <source>
        <dbReference type="ARBA" id="ARBA00004251"/>
    </source>
</evidence>
<protein>
    <submittedName>
        <fullName evidence="17">ATPase H(+)-transporting accessory protein 2</fullName>
    </submittedName>
</protein>
<evidence type="ECO:0000256" key="11">
    <source>
        <dbReference type="ARBA" id="ARBA00023170"/>
    </source>
</evidence>
<dbReference type="InterPro" id="IPR012493">
    <property type="entry name" value="Renin_rcpt"/>
</dbReference>
<feature type="domain" description="Renin receptor N-terminal" evidence="15">
    <location>
        <begin position="18"/>
        <end position="225"/>
    </location>
</feature>
<feature type="transmembrane region" description="Helical" evidence="12">
    <location>
        <begin position="279"/>
        <end position="301"/>
    </location>
</feature>
<keyword evidence="6 12" id="KW-0812">Transmembrane</keyword>
<keyword evidence="5" id="KW-0165">Cleavage on pair of basic residues</keyword>
<evidence type="ECO:0000256" key="9">
    <source>
        <dbReference type="ARBA" id="ARBA00022989"/>
    </source>
</evidence>
<keyword evidence="4" id="KW-1003">Cell membrane</keyword>
<evidence type="ECO:0000256" key="5">
    <source>
        <dbReference type="ARBA" id="ARBA00022685"/>
    </source>
</evidence>
<feature type="chain" id="PRO_5027813309" evidence="13">
    <location>
        <begin position="18"/>
        <end position="321"/>
    </location>
</feature>
<gene>
    <name evidence="17" type="primary">ATP6AP2</name>
</gene>
<evidence type="ECO:0000256" key="1">
    <source>
        <dbReference type="ARBA" id="ARBA00004115"/>
    </source>
</evidence>
<proteinExistence type="predicted"/>
<name>A0A6P4JFV6_DROKI</name>
<comment type="subcellular location">
    <subcellularLocation>
        <location evidence="2">Cell membrane</location>
        <topology evidence="2">Single-pass type I membrane protein</topology>
    </subcellularLocation>
    <subcellularLocation>
        <location evidence="1">Endoplasmic reticulum membrane</location>
        <topology evidence="1">Single-pass type I membrane protein</topology>
    </subcellularLocation>
    <subcellularLocation>
        <location evidence="3">Vesicle</location>
    </subcellularLocation>
</comment>
<dbReference type="InterPro" id="IPR056780">
    <property type="entry name" value="Renin_r_C"/>
</dbReference>
<dbReference type="OrthoDB" id="7866065at2759"/>
<keyword evidence="9 12" id="KW-1133">Transmembrane helix</keyword>
<dbReference type="Pfam" id="PF25294">
    <property type="entry name" value="RENR_N"/>
    <property type="match status" value="1"/>
</dbReference>
<evidence type="ECO:0000256" key="4">
    <source>
        <dbReference type="ARBA" id="ARBA00022475"/>
    </source>
</evidence>
<organism evidence="16 17">
    <name type="scientific">Drosophila kikkawai</name>
    <name type="common">Fruit fly</name>
    <dbReference type="NCBI Taxonomy" id="30033"/>
    <lineage>
        <taxon>Eukaryota</taxon>
        <taxon>Metazoa</taxon>
        <taxon>Ecdysozoa</taxon>
        <taxon>Arthropoda</taxon>
        <taxon>Hexapoda</taxon>
        <taxon>Insecta</taxon>
        <taxon>Pterygota</taxon>
        <taxon>Neoptera</taxon>
        <taxon>Endopterygota</taxon>
        <taxon>Diptera</taxon>
        <taxon>Brachycera</taxon>
        <taxon>Muscomorpha</taxon>
        <taxon>Ephydroidea</taxon>
        <taxon>Drosophilidae</taxon>
        <taxon>Drosophila</taxon>
        <taxon>Sophophora</taxon>
    </lineage>
</organism>
<dbReference type="Proteomes" id="UP001652661">
    <property type="component" value="Chromosome 3R"/>
</dbReference>
<reference evidence="17" key="1">
    <citation type="submission" date="2025-08" db="UniProtKB">
        <authorList>
            <consortium name="RefSeq"/>
        </authorList>
    </citation>
    <scope>IDENTIFICATION</scope>
    <source>
        <strain evidence="17">14028-0561.14</strain>
        <tissue evidence="17">Whole fly</tissue>
    </source>
</reference>
<feature type="domain" description="Renin receptor-like C-terminal transmembrane spanning segment" evidence="14">
    <location>
        <begin position="251"/>
        <end position="320"/>
    </location>
</feature>